<feature type="domain" description="Peptidase M1 membrane alanine aminopeptidase" evidence="15">
    <location>
        <begin position="232"/>
        <end position="421"/>
    </location>
</feature>
<dbReference type="PANTHER" id="PTHR45726:SF3">
    <property type="entry name" value="LEUKOTRIENE A-4 HYDROLASE"/>
    <property type="match status" value="1"/>
</dbReference>
<comment type="similarity">
    <text evidence="4">Belongs to the peptidase M1 family.</text>
</comment>
<evidence type="ECO:0000256" key="1">
    <source>
        <dbReference type="ARBA" id="ARBA00000098"/>
    </source>
</evidence>
<evidence type="ECO:0000256" key="9">
    <source>
        <dbReference type="ARBA" id="ARBA00022723"/>
    </source>
</evidence>
<keyword evidence="8" id="KW-0645">Protease</keyword>
<gene>
    <name evidence="17" type="ORF">GCM10023168_37720</name>
</gene>
<reference evidence="18" key="1">
    <citation type="journal article" date="2019" name="Int. J. Syst. Evol. Microbiol.">
        <title>The Global Catalogue of Microorganisms (GCM) 10K type strain sequencing project: providing services to taxonomists for standard genome sequencing and annotation.</title>
        <authorList>
            <consortium name="The Broad Institute Genomics Platform"/>
            <consortium name="The Broad Institute Genome Sequencing Center for Infectious Disease"/>
            <person name="Wu L."/>
            <person name="Ma J."/>
        </authorList>
    </citation>
    <scope>NUCLEOTIDE SEQUENCE [LARGE SCALE GENOMIC DNA]</scope>
    <source>
        <strain evidence="18">JCM 17809</strain>
    </source>
</reference>
<evidence type="ECO:0000256" key="7">
    <source>
        <dbReference type="ARBA" id="ARBA00022490"/>
    </source>
</evidence>
<evidence type="ECO:0000256" key="3">
    <source>
        <dbReference type="ARBA" id="ARBA00004496"/>
    </source>
</evidence>
<evidence type="ECO:0000256" key="11">
    <source>
        <dbReference type="ARBA" id="ARBA00022833"/>
    </source>
</evidence>
<dbReference type="InterPro" id="IPR034015">
    <property type="entry name" value="M1_LTA4H"/>
</dbReference>
<evidence type="ECO:0000259" key="15">
    <source>
        <dbReference type="Pfam" id="PF01433"/>
    </source>
</evidence>
<evidence type="ECO:0000256" key="12">
    <source>
        <dbReference type="ARBA" id="ARBA00023049"/>
    </source>
</evidence>
<evidence type="ECO:0000313" key="17">
    <source>
        <dbReference type="EMBL" id="GAA4414241.1"/>
    </source>
</evidence>
<evidence type="ECO:0000256" key="4">
    <source>
        <dbReference type="ARBA" id="ARBA00010136"/>
    </source>
</evidence>
<dbReference type="EMBL" id="BAABGM010000033">
    <property type="protein sequence ID" value="GAA4414241.1"/>
    <property type="molecule type" value="Genomic_DNA"/>
</dbReference>
<accession>A0ABP8KS42</accession>
<dbReference type="InterPro" id="IPR001930">
    <property type="entry name" value="Peptidase_M1"/>
</dbReference>
<dbReference type="Proteomes" id="UP001500945">
    <property type="component" value="Unassembled WGS sequence"/>
</dbReference>
<evidence type="ECO:0000256" key="6">
    <source>
        <dbReference type="ARBA" id="ARBA00015611"/>
    </source>
</evidence>
<dbReference type="RefSeq" id="WP_345208897.1">
    <property type="nucleotide sequence ID" value="NZ_BAABGM010000033.1"/>
</dbReference>
<comment type="cofactor">
    <cofactor evidence="2">
        <name>Zn(2+)</name>
        <dbReference type="ChEBI" id="CHEBI:29105"/>
    </cofactor>
</comment>
<dbReference type="SUPFAM" id="SSF55486">
    <property type="entry name" value="Metalloproteases ('zincins'), catalytic domain"/>
    <property type="match status" value="1"/>
</dbReference>
<dbReference type="PANTHER" id="PTHR45726">
    <property type="entry name" value="LEUKOTRIENE A-4 HYDROLASE"/>
    <property type="match status" value="1"/>
</dbReference>
<dbReference type="InterPro" id="IPR014782">
    <property type="entry name" value="Peptidase_M1_dom"/>
</dbReference>
<evidence type="ECO:0000256" key="13">
    <source>
        <dbReference type="ARBA" id="ARBA00029811"/>
    </source>
</evidence>
<dbReference type="Pfam" id="PF01433">
    <property type="entry name" value="Peptidase_M1"/>
    <property type="match status" value="1"/>
</dbReference>
<dbReference type="PRINTS" id="PR00756">
    <property type="entry name" value="ALADIPTASE"/>
</dbReference>
<evidence type="ECO:0000256" key="2">
    <source>
        <dbReference type="ARBA" id="ARBA00001947"/>
    </source>
</evidence>
<evidence type="ECO:0000259" key="16">
    <source>
        <dbReference type="Pfam" id="PF17900"/>
    </source>
</evidence>
<dbReference type="InterPro" id="IPR045357">
    <property type="entry name" value="Aminopeptidase_N-like_N"/>
</dbReference>
<dbReference type="EC" id="3.4.11.2" evidence="5"/>
<evidence type="ECO:0000313" key="18">
    <source>
        <dbReference type="Proteomes" id="UP001500945"/>
    </source>
</evidence>
<dbReference type="InterPro" id="IPR027268">
    <property type="entry name" value="Peptidase_M4/M1_CTD_sf"/>
</dbReference>
<dbReference type="SUPFAM" id="SSF63737">
    <property type="entry name" value="Leukotriene A4 hydrolase N-terminal domain"/>
    <property type="match status" value="1"/>
</dbReference>
<evidence type="ECO:0000256" key="5">
    <source>
        <dbReference type="ARBA" id="ARBA00012564"/>
    </source>
</evidence>
<keyword evidence="18" id="KW-1185">Reference proteome</keyword>
<keyword evidence="7" id="KW-0963">Cytoplasm</keyword>
<keyword evidence="10" id="KW-0378">Hydrolase</keyword>
<dbReference type="Gene3D" id="2.60.40.1730">
    <property type="entry name" value="tricorn interacting facor f3 domain"/>
    <property type="match status" value="1"/>
</dbReference>
<feature type="domain" description="Aminopeptidase N-like N-terminal" evidence="16">
    <location>
        <begin position="19"/>
        <end position="190"/>
    </location>
</feature>
<evidence type="ECO:0000256" key="10">
    <source>
        <dbReference type="ARBA" id="ARBA00022801"/>
    </source>
</evidence>
<evidence type="ECO:0000256" key="8">
    <source>
        <dbReference type="ARBA" id="ARBA00022670"/>
    </source>
</evidence>
<comment type="caution">
    <text evidence="17">The sequence shown here is derived from an EMBL/GenBank/DDBJ whole genome shotgun (WGS) entry which is preliminary data.</text>
</comment>
<name>A0ABP8KS42_9MICO</name>
<keyword evidence="9" id="KW-0479">Metal-binding</keyword>
<dbReference type="Gene3D" id="1.10.390.10">
    <property type="entry name" value="Neutral Protease Domain 2"/>
    <property type="match status" value="1"/>
</dbReference>
<organism evidence="17 18">
    <name type="scientific">Fodinibacter luteus</name>
    <dbReference type="NCBI Taxonomy" id="552064"/>
    <lineage>
        <taxon>Bacteria</taxon>
        <taxon>Bacillati</taxon>
        <taxon>Actinomycetota</taxon>
        <taxon>Actinomycetes</taxon>
        <taxon>Micrococcales</taxon>
        <taxon>Intrasporangiaceae</taxon>
        <taxon>Fodinibacter (ex Wang et al. 2009)</taxon>
    </lineage>
</organism>
<comment type="catalytic activity">
    <reaction evidence="1">
        <text>Release of an N-terminal amino acid, Xaa-|-Yaa- from a peptide, amide or arylamide. Xaa is preferably Ala, but may be most amino acids including Pro (slow action). When a terminal hydrophobic residue is followed by a prolyl residue, the two may be released as an intact Xaa-Pro dipeptide.</text>
        <dbReference type="EC" id="3.4.11.2"/>
    </reaction>
</comment>
<protein>
    <recommendedName>
        <fullName evidence="6">Aminopeptidase N</fullName>
        <ecNumber evidence="5">3.4.11.2</ecNumber>
    </recommendedName>
    <alternativeName>
        <fullName evidence="13">Alanine aminopeptidase</fullName>
    </alternativeName>
    <alternativeName>
        <fullName evidence="14">Lysyl aminopeptidase</fullName>
    </alternativeName>
</protein>
<dbReference type="InterPro" id="IPR042097">
    <property type="entry name" value="Aminopeptidase_N-like_N_sf"/>
</dbReference>
<dbReference type="Pfam" id="PF17900">
    <property type="entry name" value="Peptidase_M1_N"/>
    <property type="match status" value="1"/>
</dbReference>
<keyword evidence="11" id="KW-0862">Zinc</keyword>
<sequence>MTGSDPYLPGHGDDRYEVEHYALDLRYKPLGNHLEGRAELSVRAVVDLPDLVVDLHRLEVRSLKVEGARVARWSHRGSRLRIRLATPVRAGEPLLLTIAYRGNPRPMPGPDGPAGWEELTDGVLVAAQPHGAPTWFPCNDRMADKARYRIRVETDPAYRLVANGDPVTERTVGRRTEWVFEQRQPMSPYLATLQLGRYAAERQPASPVATWLVAPPARMPAARQAFADQPRMVELFSGLFGPYPFDRYTAVVTDDPLEIPLESQSLSTFGTNHLSRDWEVQRLVAHELSHQWFGNAVTAASLSDIWLHEGFACYSEWLWSQASGRTTADEEAAHHHALLARSAQDLVLTDPGPHRVFDDRVYKRGALTLHALRRRVGDEAFFAVLRTWVDTHRYEVVTTADFEATVAAVTGSEHTDLFDAWLRAARLPTLPPLPTRSARAVTGVGQVLSRARTTAPRRPRA</sequence>
<proteinExistence type="inferred from homology"/>
<keyword evidence="12" id="KW-0482">Metalloprotease</keyword>
<dbReference type="CDD" id="cd09603">
    <property type="entry name" value="M1_APN_like"/>
    <property type="match status" value="1"/>
</dbReference>
<comment type="subcellular location">
    <subcellularLocation>
        <location evidence="3">Cytoplasm</location>
    </subcellularLocation>
</comment>
<evidence type="ECO:0000256" key="14">
    <source>
        <dbReference type="ARBA" id="ARBA00031533"/>
    </source>
</evidence>